<organism evidence="2 3">
    <name type="scientific">Floridaenema evergladense BLCC-F167</name>
    <dbReference type="NCBI Taxonomy" id="3153639"/>
    <lineage>
        <taxon>Bacteria</taxon>
        <taxon>Bacillati</taxon>
        <taxon>Cyanobacteriota</taxon>
        <taxon>Cyanophyceae</taxon>
        <taxon>Oscillatoriophycideae</taxon>
        <taxon>Aerosakkonematales</taxon>
        <taxon>Aerosakkonemataceae</taxon>
        <taxon>Floridanema</taxon>
        <taxon>Floridanema evergladense</taxon>
    </lineage>
</organism>
<name>A0ABV4WRH1_9CYAN</name>
<dbReference type="InterPro" id="IPR008538">
    <property type="entry name" value="Uma2"/>
</dbReference>
<dbReference type="CDD" id="cd06260">
    <property type="entry name" value="DUF820-like"/>
    <property type="match status" value="1"/>
</dbReference>
<dbReference type="InterPro" id="IPR011335">
    <property type="entry name" value="Restrct_endonuc-II-like"/>
</dbReference>
<dbReference type="Pfam" id="PF05685">
    <property type="entry name" value="Uma2"/>
    <property type="match status" value="1"/>
</dbReference>
<keyword evidence="3" id="KW-1185">Reference proteome</keyword>
<dbReference type="PANTHER" id="PTHR34107:SF7">
    <property type="entry name" value="SLR2092 PROTEIN"/>
    <property type="match status" value="1"/>
</dbReference>
<dbReference type="InterPro" id="IPR012296">
    <property type="entry name" value="Nuclease_put_TT1808"/>
</dbReference>
<keyword evidence="2" id="KW-0540">Nuclease</keyword>
<gene>
    <name evidence="2" type="ORF">ACE1CA_22250</name>
</gene>
<dbReference type="EMBL" id="JBHFNT010000202">
    <property type="protein sequence ID" value="MFB2837258.1"/>
    <property type="molecule type" value="Genomic_DNA"/>
</dbReference>
<keyword evidence="2" id="KW-0378">Hydrolase</keyword>
<evidence type="ECO:0000313" key="3">
    <source>
        <dbReference type="Proteomes" id="UP001576780"/>
    </source>
</evidence>
<protein>
    <submittedName>
        <fullName evidence="2">Uma2 family endonuclease</fullName>
    </submittedName>
</protein>
<feature type="domain" description="Putative restriction endonuclease" evidence="1">
    <location>
        <begin position="17"/>
        <end position="187"/>
    </location>
</feature>
<comment type="caution">
    <text evidence="2">The sequence shown here is derived from an EMBL/GenBank/DDBJ whole genome shotgun (WGS) entry which is preliminary data.</text>
</comment>
<dbReference type="RefSeq" id="WP_413279611.1">
    <property type="nucleotide sequence ID" value="NZ_JBHFNT010000202.1"/>
</dbReference>
<evidence type="ECO:0000259" key="1">
    <source>
        <dbReference type="Pfam" id="PF05685"/>
    </source>
</evidence>
<dbReference type="Proteomes" id="UP001576780">
    <property type="component" value="Unassembled WGS sequence"/>
</dbReference>
<dbReference type="GO" id="GO:0004519">
    <property type="term" value="F:endonuclease activity"/>
    <property type="evidence" value="ECO:0007669"/>
    <property type="project" value="UniProtKB-KW"/>
</dbReference>
<dbReference type="PANTHER" id="PTHR34107">
    <property type="entry name" value="SLL0198 PROTEIN-RELATED"/>
    <property type="match status" value="1"/>
</dbReference>
<accession>A0ABV4WRH1</accession>
<keyword evidence="2" id="KW-0255">Endonuclease</keyword>
<evidence type="ECO:0000313" key="2">
    <source>
        <dbReference type="EMBL" id="MFB2837258.1"/>
    </source>
</evidence>
<proteinExistence type="predicted"/>
<dbReference type="Gene3D" id="3.90.1570.10">
    <property type="entry name" value="tt1808, chain A"/>
    <property type="match status" value="1"/>
</dbReference>
<dbReference type="SUPFAM" id="SSF52980">
    <property type="entry name" value="Restriction endonuclease-like"/>
    <property type="match status" value="1"/>
</dbReference>
<sequence length="193" mass="21886">MNSVTLNLSQILKLTDEKFAKLAAANDNLRLELTAKGELIIMPPTGGETGNRNFEIYIDLGIWNRQTRLGKAFDSSTGFRLPNGATRSPDVSWIRIEKWSALSAEQRKKFLPICPDFVVELVSETDDLAQVRQKMQEYLENGLLLGWLINPKNRTVEVFRANREVERLENVLSLSGEDVLPGFVLNLQPVWNE</sequence>
<reference evidence="2 3" key="1">
    <citation type="submission" date="2024-09" db="EMBL/GenBank/DDBJ databases">
        <title>Floridaenema gen nov. (Aerosakkonemataceae, Aerosakkonematales ord. nov., Cyanobacteria) from benthic tropical and subtropical fresh waters, with the description of four new species.</title>
        <authorList>
            <person name="Moretto J.A."/>
            <person name="Berthold D.E."/>
            <person name="Lefler F.W."/>
            <person name="Huang I.-S."/>
            <person name="Laughinghouse H. IV."/>
        </authorList>
    </citation>
    <scope>NUCLEOTIDE SEQUENCE [LARGE SCALE GENOMIC DNA]</scope>
    <source>
        <strain evidence="2 3">BLCC-F167</strain>
    </source>
</reference>